<evidence type="ECO:0000313" key="2">
    <source>
        <dbReference type="Proteomes" id="UP000799324"/>
    </source>
</evidence>
<dbReference type="Proteomes" id="UP000799324">
    <property type="component" value="Unassembled WGS sequence"/>
</dbReference>
<sequence length="209" mass="24561">MLQVKSPLIPLHNEPASLLHLRHVNQTLNIIEPTKSMTSEDSEPSRPWLDDHQEDANLKGLEGFVLHVRRIQHRCAYVNGDVRRFEYYGNNAPEPTEDEEECRKSIQDRLGEMEKSLQHLRLIQTDAQTPENTESHPRECVEHSMDEWIADIERELRVARQIVEDLIEKADNPKRAEDVRKRLSRDKNDSRDMRWFQFGSIHIGRARRG</sequence>
<reference evidence="1" key="1">
    <citation type="journal article" date="2020" name="Stud. Mycol.">
        <title>101 Dothideomycetes genomes: a test case for predicting lifestyles and emergence of pathogens.</title>
        <authorList>
            <person name="Haridas S."/>
            <person name="Albert R."/>
            <person name="Binder M."/>
            <person name="Bloem J."/>
            <person name="Labutti K."/>
            <person name="Salamov A."/>
            <person name="Andreopoulos B."/>
            <person name="Baker S."/>
            <person name="Barry K."/>
            <person name="Bills G."/>
            <person name="Bluhm B."/>
            <person name="Cannon C."/>
            <person name="Castanera R."/>
            <person name="Culley D."/>
            <person name="Daum C."/>
            <person name="Ezra D."/>
            <person name="Gonzalez J."/>
            <person name="Henrissat B."/>
            <person name="Kuo A."/>
            <person name="Liang C."/>
            <person name="Lipzen A."/>
            <person name="Lutzoni F."/>
            <person name="Magnuson J."/>
            <person name="Mondo S."/>
            <person name="Nolan M."/>
            <person name="Ohm R."/>
            <person name="Pangilinan J."/>
            <person name="Park H.-J."/>
            <person name="Ramirez L."/>
            <person name="Alfaro M."/>
            <person name="Sun H."/>
            <person name="Tritt A."/>
            <person name="Yoshinaga Y."/>
            <person name="Zwiers L.-H."/>
            <person name="Turgeon B."/>
            <person name="Goodwin S."/>
            <person name="Spatafora J."/>
            <person name="Crous P."/>
            <person name="Grigoriev I."/>
        </authorList>
    </citation>
    <scope>NUCLEOTIDE SEQUENCE</scope>
    <source>
        <strain evidence="1">CBS 122681</strain>
    </source>
</reference>
<protein>
    <submittedName>
        <fullName evidence="1">Uncharacterized protein</fullName>
    </submittedName>
</protein>
<dbReference type="EMBL" id="MU004313">
    <property type="protein sequence ID" value="KAF2658694.1"/>
    <property type="molecule type" value="Genomic_DNA"/>
</dbReference>
<gene>
    <name evidence="1" type="ORF">K491DRAFT_689994</name>
</gene>
<organism evidence="1 2">
    <name type="scientific">Lophiostoma macrostomum CBS 122681</name>
    <dbReference type="NCBI Taxonomy" id="1314788"/>
    <lineage>
        <taxon>Eukaryota</taxon>
        <taxon>Fungi</taxon>
        <taxon>Dikarya</taxon>
        <taxon>Ascomycota</taxon>
        <taxon>Pezizomycotina</taxon>
        <taxon>Dothideomycetes</taxon>
        <taxon>Pleosporomycetidae</taxon>
        <taxon>Pleosporales</taxon>
        <taxon>Lophiostomataceae</taxon>
        <taxon>Lophiostoma</taxon>
    </lineage>
</organism>
<evidence type="ECO:0000313" key="1">
    <source>
        <dbReference type="EMBL" id="KAF2658694.1"/>
    </source>
</evidence>
<keyword evidence="2" id="KW-1185">Reference proteome</keyword>
<accession>A0A6A6TJB7</accession>
<dbReference type="AlphaFoldDB" id="A0A6A6TJB7"/>
<name>A0A6A6TJB7_9PLEO</name>
<proteinExistence type="predicted"/>